<keyword evidence="1" id="KW-0472">Membrane</keyword>
<evidence type="ECO:0000313" key="3">
    <source>
        <dbReference type="Proteomes" id="UP001607125"/>
    </source>
</evidence>
<name>A0ABW7IK02_9VIBR</name>
<keyword evidence="3" id="KW-1185">Reference proteome</keyword>
<keyword evidence="1" id="KW-1133">Transmembrane helix</keyword>
<sequence length="202" mass="22947">MTELISLDISGKFLLYLEGTAFILMFTTISLAGLAFSPIKIWKPSTKLLIKFIGSTIFAFVALSWAVYEHTQLVRKEIRSVLKSSEIAIINNSVINISRDLSEDIKELAMKATLDTSISNRSAARDIRLRLLVKNENEKSFVITASYQTKSKWSFYASKTISPYFKGRYFIGNANDEDRSLYKAYCIINACDNSRFSRSFNN</sequence>
<dbReference type="EMBL" id="JBIHSF010000008">
    <property type="protein sequence ID" value="MFH0261938.1"/>
    <property type="molecule type" value="Genomic_DNA"/>
</dbReference>
<reference evidence="2 3" key="1">
    <citation type="submission" date="2024-10" db="EMBL/GenBank/DDBJ databases">
        <authorList>
            <person name="Yibar A."/>
            <person name="Saticioglu I.B."/>
            <person name="Duman M."/>
            <person name="Ajmi N."/>
            <person name="Gurler F."/>
            <person name="Ay H."/>
            <person name="Onuk E."/>
            <person name="Guler S."/>
            <person name="Romalde J.L."/>
        </authorList>
    </citation>
    <scope>NUCLEOTIDE SEQUENCE [LARGE SCALE GENOMIC DNA]</scope>
    <source>
        <strain evidence="2 3">1-TCBS-B</strain>
    </source>
</reference>
<evidence type="ECO:0008006" key="4">
    <source>
        <dbReference type="Google" id="ProtNLM"/>
    </source>
</evidence>
<proteinExistence type="predicted"/>
<accession>A0ABW7IK02</accession>
<protein>
    <recommendedName>
        <fullName evidence="4">SMODS-associating 2TM beta-strand rich effector domain-containing protein</fullName>
    </recommendedName>
</protein>
<gene>
    <name evidence="2" type="ORF">ACGRH2_16145</name>
</gene>
<comment type="caution">
    <text evidence="2">The sequence shown here is derived from an EMBL/GenBank/DDBJ whole genome shotgun (WGS) entry which is preliminary data.</text>
</comment>
<feature type="transmembrane region" description="Helical" evidence="1">
    <location>
        <begin position="13"/>
        <end position="36"/>
    </location>
</feature>
<keyword evidence="1" id="KW-0812">Transmembrane</keyword>
<organism evidence="2 3">
    <name type="scientific">Vibrio barjaei</name>
    <dbReference type="NCBI Taxonomy" id="1676683"/>
    <lineage>
        <taxon>Bacteria</taxon>
        <taxon>Pseudomonadati</taxon>
        <taxon>Pseudomonadota</taxon>
        <taxon>Gammaproteobacteria</taxon>
        <taxon>Vibrionales</taxon>
        <taxon>Vibrionaceae</taxon>
        <taxon>Vibrio</taxon>
    </lineage>
</organism>
<dbReference type="RefSeq" id="WP_394629524.1">
    <property type="nucleotide sequence ID" value="NZ_JBIHSF010000008.1"/>
</dbReference>
<evidence type="ECO:0000313" key="2">
    <source>
        <dbReference type="EMBL" id="MFH0261938.1"/>
    </source>
</evidence>
<evidence type="ECO:0000256" key="1">
    <source>
        <dbReference type="SAM" id="Phobius"/>
    </source>
</evidence>
<feature type="transmembrane region" description="Helical" evidence="1">
    <location>
        <begin position="48"/>
        <end position="68"/>
    </location>
</feature>
<dbReference type="Proteomes" id="UP001607125">
    <property type="component" value="Unassembled WGS sequence"/>
</dbReference>